<dbReference type="InterPro" id="IPR035398">
    <property type="entry name" value="Bac_rhamnosid_C"/>
</dbReference>
<dbReference type="Pfam" id="PF17389">
    <property type="entry name" value="Bac_rhamnosid6H"/>
    <property type="match status" value="1"/>
</dbReference>
<dbReference type="Gene3D" id="1.50.10.10">
    <property type="match status" value="1"/>
</dbReference>
<dbReference type="EMBL" id="MSFL01000007">
    <property type="protein sequence ID" value="PWY86944.1"/>
    <property type="molecule type" value="Genomic_DNA"/>
</dbReference>
<evidence type="ECO:0000313" key="4">
    <source>
        <dbReference type="EMBL" id="PWY86944.1"/>
    </source>
</evidence>
<dbReference type="GeneID" id="37062439"/>
<dbReference type="PANTHER" id="PTHR34987:SF6">
    <property type="entry name" value="ALPHA-L-RHAMNOSIDASE SIX-HAIRPIN GLYCOSIDASE DOMAIN-CONTAINING PROTEIN"/>
    <property type="match status" value="1"/>
</dbReference>
<reference evidence="4 5" key="1">
    <citation type="submission" date="2016-12" db="EMBL/GenBank/DDBJ databases">
        <title>The genomes of Aspergillus section Nigri reveals drivers in fungal speciation.</title>
        <authorList>
            <consortium name="DOE Joint Genome Institute"/>
            <person name="Vesth T.C."/>
            <person name="Nybo J."/>
            <person name="Theobald S."/>
            <person name="Brandl J."/>
            <person name="Frisvad J.C."/>
            <person name="Nielsen K.F."/>
            <person name="Lyhne E.K."/>
            <person name="Kogle M.E."/>
            <person name="Kuo A."/>
            <person name="Riley R."/>
            <person name="Clum A."/>
            <person name="Nolan M."/>
            <person name="Lipzen A."/>
            <person name="Salamov A."/>
            <person name="Henrissat B."/>
            <person name="Wiebenga A."/>
            <person name="De Vries R.P."/>
            <person name="Grigoriev I.V."/>
            <person name="Mortensen U.H."/>
            <person name="Andersen M.R."/>
            <person name="Baker S.E."/>
        </authorList>
    </citation>
    <scope>NUCLEOTIDE SEQUENCE [LARGE SCALE GENOMIC DNA]</scope>
    <source>
        <strain evidence="4 5">CBS 117.55</strain>
    </source>
</reference>
<keyword evidence="5" id="KW-1185">Reference proteome</keyword>
<feature type="domain" description="Alpha-L-rhamnosidase C-terminal" evidence="3">
    <location>
        <begin position="570"/>
        <end position="630"/>
    </location>
</feature>
<dbReference type="RefSeq" id="XP_025401176.1">
    <property type="nucleotide sequence ID" value="XM_025540202.1"/>
</dbReference>
<dbReference type="OrthoDB" id="10036721at2759"/>
<proteinExistence type="predicted"/>
<accession>A0A317WKE7</accession>
<organism evidence="4 5">
    <name type="scientific">Aspergillus heteromorphus CBS 117.55</name>
    <dbReference type="NCBI Taxonomy" id="1448321"/>
    <lineage>
        <taxon>Eukaryota</taxon>
        <taxon>Fungi</taxon>
        <taxon>Dikarya</taxon>
        <taxon>Ascomycota</taxon>
        <taxon>Pezizomycotina</taxon>
        <taxon>Eurotiomycetes</taxon>
        <taxon>Eurotiomycetidae</taxon>
        <taxon>Eurotiales</taxon>
        <taxon>Aspergillaceae</taxon>
        <taxon>Aspergillus</taxon>
        <taxon>Aspergillus subgen. Circumdati</taxon>
    </lineage>
</organism>
<dbReference type="InterPro" id="IPR035396">
    <property type="entry name" value="Bac_rhamnosid6H"/>
</dbReference>
<evidence type="ECO:0000259" key="2">
    <source>
        <dbReference type="Pfam" id="PF17389"/>
    </source>
</evidence>
<dbReference type="Gene3D" id="2.60.420.10">
    <property type="entry name" value="Maltose phosphorylase, domain 3"/>
    <property type="match status" value="1"/>
</dbReference>
<dbReference type="STRING" id="1448321.A0A317WKE7"/>
<sequence length="657" mass="71193">MRSYWLLTPALLVFTVLAIPYEEYILAPASRNLLPTSVYQVNGSVTNPAALTSSTTGNTTFHGTSSVTYDFGRNIAGIISLDVASAPASAFIGVTFTESHLWISNEACDATSDAGLDSPLWFHVGRGSGLYTAGKKHTRGAFRYLTVVSNTTSTVSINSIRVYYTAAPTQDLRAYKGYFHSNDELINRIWYAGAYTLQLCSIDPSTGDSLEWLGILDSTDNITLPRTDSWWLNYTITNGSSTLVDGAKRDRLVWPGDMSIALESVAVSTADLDSIRTALESLFALQKANGRLAYAGKPFYDIVSFTYHLHSLIGASSLFQYTGDLAWLSRYWEQYKRGVQWALTSVDDTGLANITASADWLRSGMGAHNIEANAILYYVLNDAISLAQTLDDLSSTKNWSKTATGIKTAANNLLWDDQSDLYTDNETTTLHPQDGNAWALKANLTTSFNQSEAISSALASRWGPYGAPAPEAGSTVSPFIGGFELQGHYLAGQPDRALDLMRLQWGFMLDDPRMTSSSFIEGYSTDGSLVYAPYRNTPRVSHAHGWSTGPTSALTSYAAGLHLIGPAGVTWLFKPQPGNLTQVEAGFTTPLGSFEMAFRSSTEGFYQLTFTTPNDTSGSVEIGDVTGELVSDRGVSVQLVNGRATGLQGGTWRLTSP</sequence>
<evidence type="ECO:0000313" key="5">
    <source>
        <dbReference type="Proteomes" id="UP000247233"/>
    </source>
</evidence>
<feature type="chain" id="PRO_5016355155" evidence="1">
    <location>
        <begin position="19"/>
        <end position="657"/>
    </location>
</feature>
<dbReference type="Gene3D" id="2.60.120.260">
    <property type="entry name" value="Galactose-binding domain-like"/>
    <property type="match status" value="1"/>
</dbReference>
<comment type="caution">
    <text evidence="4">The sequence shown here is derived from an EMBL/GenBank/DDBJ whole genome shotgun (WGS) entry which is preliminary data.</text>
</comment>
<dbReference type="PANTHER" id="PTHR34987">
    <property type="entry name" value="C, PUTATIVE (AFU_ORTHOLOGUE AFUA_3G02880)-RELATED"/>
    <property type="match status" value="1"/>
</dbReference>
<name>A0A317WKE7_9EURO</name>
<feature type="signal peptide" evidence="1">
    <location>
        <begin position="1"/>
        <end position="18"/>
    </location>
</feature>
<dbReference type="GO" id="GO:0005975">
    <property type="term" value="P:carbohydrate metabolic process"/>
    <property type="evidence" value="ECO:0007669"/>
    <property type="project" value="InterPro"/>
</dbReference>
<dbReference type="InterPro" id="IPR012341">
    <property type="entry name" value="6hp_glycosidase-like_sf"/>
</dbReference>
<feature type="domain" description="Alpha-L-rhamnosidase six-hairpin glycosidase" evidence="2">
    <location>
        <begin position="237"/>
        <end position="459"/>
    </location>
</feature>
<dbReference type="VEuPathDB" id="FungiDB:BO70DRAFT_311925"/>
<gene>
    <name evidence="4" type="ORF">BO70DRAFT_311925</name>
</gene>
<dbReference type="InterPro" id="IPR008928">
    <property type="entry name" value="6-hairpin_glycosidase_sf"/>
</dbReference>
<protein>
    <submittedName>
        <fullName evidence="4">Bacterial alpha-L-rhamnosidase domain protein</fullName>
    </submittedName>
</protein>
<dbReference type="GO" id="GO:0003824">
    <property type="term" value="F:catalytic activity"/>
    <property type="evidence" value="ECO:0007669"/>
    <property type="project" value="UniProtKB-ARBA"/>
</dbReference>
<evidence type="ECO:0000259" key="3">
    <source>
        <dbReference type="Pfam" id="PF17390"/>
    </source>
</evidence>
<dbReference type="SUPFAM" id="SSF48208">
    <property type="entry name" value="Six-hairpin glycosidases"/>
    <property type="match status" value="1"/>
</dbReference>
<evidence type="ECO:0000256" key="1">
    <source>
        <dbReference type="SAM" id="SignalP"/>
    </source>
</evidence>
<keyword evidence="1" id="KW-0732">Signal</keyword>
<dbReference type="Pfam" id="PF17390">
    <property type="entry name" value="Bac_rhamnosid_C"/>
    <property type="match status" value="1"/>
</dbReference>
<dbReference type="Proteomes" id="UP000247233">
    <property type="component" value="Unassembled WGS sequence"/>
</dbReference>
<dbReference type="AlphaFoldDB" id="A0A317WKE7"/>